<feature type="signal peptide" evidence="1">
    <location>
        <begin position="1"/>
        <end position="29"/>
    </location>
</feature>
<reference evidence="2 3" key="1">
    <citation type="journal article" date="2018" name="Mol. Biol. Evol.">
        <title>Analysis of the draft genome of the red seaweed Gracilariopsis chorda provides insights into genome size evolution in Rhodophyta.</title>
        <authorList>
            <person name="Lee J."/>
            <person name="Yang E.C."/>
            <person name="Graf L."/>
            <person name="Yang J.H."/>
            <person name="Qiu H."/>
            <person name="Zel Zion U."/>
            <person name="Chan C.X."/>
            <person name="Stephens T.G."/>
            <person name="Weber A.P.M."/>
            <person name="Boo G.H."/>
            <person name="Boo S.M."/>
            <person name="Kim K.M."/>
            <person name="Shin Y."/>
            <person name="Jung M."/>
            <person name="Lee S.J."/>
            <person name="Yim H.S."/>
            <person name="Lee J.H."/>
            <person name="Bhattacharya D."/>
            <person name="Yoon H.S."/>
        </authorList>
    </citation>
    <scope>NUCLEOTIDE SEQUENCE [LARGE SCALE GENOMIC DNA]</scope>
    <source>
        <strain evidence="2 3">SKKU-2015</strain>
        <tissue evidence="2">Whole body</tissue>
    </source>
</reference>
<evidence type="ECO:0000313" key="2">
    <source>
        <dbReference type="EMBL" id="PXF49635.1"/>
    </source>
</evidence>
<gene>
    <name evidence="2" type="ORF">BWQ96_00513</name>
</gene>
<keyword evidence="1" id="KW-0732">Signal</keyword>
<dbReference type="EMBL" id="NBIV01000003">
    <property type="protein sequence ID" value="PXF49635.1"/>
    <property type="molecule type" value="Genomic_DNA"/>
</dbReference>
<keyword evidence="3" id="KW-1185">Reference proteome</keyword>
<protein>
    <submittedName>
        <fullName evidence="2">Uncharacterized protein</fullName>
    </submittedName>
</protein>
<evidence type="ECO:0000256" key="1">
    <source>
        <dbReference type="SAM" id="SignalP"/>
    </source>
</evidence>
<feature type="chain" id="PRO_5015929475" evidence="1">
    <location>
        <begin position="30"/>
        <end position="368"/>
    </location>
</feature>
<accession>A0A2V3J5F3</accession>
<sequence length="368" mass="40703">MSNIKISSSVKILLLFGLALYNVPHPVNGGEGCFCKWYGRSTGIDKDSKQACMIALKNCPTISTCSRGSVCRGKPKCSIAIKSLRRMIRIETRDVERMVRGRKRIVRVRVPVVLFRCSIGCTAKRSFVCVKPGGKGDPHLTGFDGKMFDFHGVHGKYYAFFGRAGGDMLITRIRSAKMWAGNGIEKTYFDQFGLKTAGSTDDVSVSLAQKNDNPTVWQGELRVNGNVVANEFESDSFSVKRDEIKGLISVRTGECEYKFIAKRTDDAARRHLDVEVSLHGTPQRSGTYVGVLGVTLNHAMGKEVKSEIRTLKNAVALEKALRERFEVDSLFSDVSADVESLSGVVRSAFMNQKAFENGKSWVAMTQQD</sequence>
<organism evidence="2 3">
    <name type="scientific">Gracilariopsis chorda</name>
    <dbReference type="NCBI Taxonomy" id="448386"/>
    <lineage>
        <taxon>Eukaryota</taxon>
        <taxon>Rhodophyta</taxon>
        <taxon>Florideophyceae</taxon>
        <taxon>Rhodymeniophycidae</taxon>
        <taxon>Gracilariales</taxon>
        <taxon>Gracilariaceae</taxon>
        <taxon>Gracilariopsis</taxon>
    </lineage>
</organism>
<proteinExistence type="predicted"/>
<dbReference type="AlphaFoldDB" id="A0A2V3J5F3"/>
<evidence type="ECO:0000313" key="3">
    <source>
        <dbReference type="Proteomes" id="UP000247409"/>
    </source>
</evidence>
<dbReference type="Proteomes" id="UP000247409">
    <property type="component" value="Unassembled WGS sequence"/>
</dbReference>
<comment type="caution">
    <text evidence="2">The sequence shown here is derived from an EMBL/GenBank/DDBJ whole genome shotgun (WGS) entry which is preliminary data.</text>
</comment>
<name>A0A2V3J5F3_9FLOR</name>